<sequence>GTEGWLEAKAELQRLIPVEAQVLAYNVWEWAQAYREANTGGADFRRKAEARLEAWLCLQQPQKPERILMRFLCESPARLRKAAVVILAAQGSLEDLVIFGHYEHGTQQEPRSPRVGLCMLRWHYSDLIVAVASLVNRPVIAAAYMEDVFPLMNILLQQAFQREGLAAALVTLDQATNLYAGSIDEMLSPALPPGGELDISIDLVSLLRADGLTCFDKSQG</sequence>
<dbReference type="AlphaFoldDB" id="A0A9W8A0B2"/>
<protein>
    <submittedName>
        <fullName evidence="1">Uncharacterized protein</fullName>
    </submittedName>
</protein>
<gene>
    <name evidence="1" type="ORF">IWQ60_007049</name>
</gene>
<evidence type="ECO:0000313" key="1">
    <source>
        <dbReference type="EMBL" id="KAJ1920192.1"/>
    </source>
</evidence>
<reference evidence="1" key="1">
    <citation type="submission" date="2022-07" db="EMBL/GenBank/DDBJ databases">
        <title>Phylogenomic reconstructions and comparative analyses of Kickxellomycotina fungi.</title>
        <authorList>
            <person name="Reynolds N.K."/>
            <person name="Stajich J.E."/>
            <person name="Barry K."/>
            <person name="Grigoriev I.V."/>
            <person name="Crous P."/>
            <person name="Smith M.E."/>
        </authorList>
    </citation>
    <scope>NUCLEOTIDE SEQUENCE</scope>
    <source>
        <strain evidence="1">RSA 861</strain>
    </source>
</reference>
<dbReference type="EMBL" id="JANBPT010000451">
    <property type="protein sequence ID" value="KAJ1920192.1"/>
    <property type="molecule type" value="Genomic_DNA"/>
</dbReference>
<dbReference type="Proteomes" id="UP001150569">
    <property type="component" value="Unassembled WGS sequence"/>
</dbReference>
<evidence type="ECO:0000313" key="2">
    <source>
        <dbReference type="Proteomes" id="UP001150569"/>
    </source>
</evidence>
<name>A0A9W8A0B2_9FUNG</name>
<keyword evidence="2" id="KW-1185">Reference proteome</keyword>
<feature type="non-terminal residue" evidence="1">
    <location>
        <position position="1"/>
    </location>
</feature>
<organism evidence="1 2">
    <name type="scientific">Tieghemiomyces parasiticus</name>
    <dbReference type="NCBI Taxonomy" id="78921"/>
    <lineage>
        <taxon>Eukaryota</taxon>
        <taxon>Fungi</taxon>
        <taxon>Fungi incertae sedis</taxon>
        <taxon>Zoopagomycota</taxon>
        <taxon>Kickxellomycotina</taxon>
        <taxon>Dimargaritomycetes</taxon>
        <taxon>Dimargaritales</taxon>
        <taxon>Dimargaritaceae</taxon>
        <taxon>Tieghemiomyces</taxon>
    </lineage>
</organism>
<accession>A0A9W8A0B2</accession>
<proteinExistence type="predicted"/>
<comment type="caution">
    <text evidence="1">The sequence shown here is derived from an EMBL/GenBank/DDBJ whole genome shotgun (WGS) entry which is preliminary data.</text>
</comment>